<name>A0A7J6TFU3_PEROL</name>
<comment type="caution">
    <text evidence="1">The sequence shown here is derived from an EMBL/GenBank/DDBJ whole genome shotgun (WGS) entry which is preliminary data.</text>
</comment>
<evidence type="ECO:0000313" key="2">
    <source>
        <dbReference type="Proteomes" id="UP000574390"/>
    </source>
</evidence>
<organism evidence="1 2">
    <name type="scientific">Perkinsus olseni</name>
    <name type="common">Perkinsus atlanticus</name>
    <dbReference type="NCBI Taxonomy" id="32597"/>
    <lineage>
        <taxon>Eukaryota</taxon>
        <taxon>Sar</taxon>
        <taxon>Alveolata</taxon>
        <taxon>Perkinsozoa</taxon>
        <taxon>Perkinsea</taxon>
        <taxon>Perkinsida</taxon>
        <taxon>Perkinsidae</taxon>
        <taxon>Perkinsus</taxon>
    </lineage>
</organism>
<accession>A0A7J6TFU3</accession>
<gene>
    <name evidence="1" type="ORF">FOZ62_028027</name>
</gene>
<proteinExistence type="predicted"/>
<dbReference type="AlphaFoldDB" id="A0A7J6TFU3"/>
<feature type="non-terminal residue" evidence="1">
    <location>
        <position position="141"/>
    </location>
</feature>
<sequence>MLITSPLATRIPQGKFTNLRCVELVNIPEVVHRPFSGDWMLLLADEKEGFAVVQPDGDETMLVEVPSVTVGRKITAMAVTSSCSMLAALVAAEDARLEMRIWKDIAEMLFTPTGCTTNLPAFSTDTSIPSRLLWTADEAFL</sequence>
<protein>
    <submittedName>
        <fullName evidence="1">Uncharacterized protein</fullName>
    </submittedName>
</protein>
<evidence type="ECO:0000313" key="1">
    <source>
        <dbReference type="EMBL" id="KAF4744154.1"/>
    </source>
</evidence>
<dbReference type="EMBL" id="JABANM010007499">
    <property type="protein sequence ID" value="KAF4744154.1"/>
    <property type="molecule type" value="Genomic_DNA"/>
</dbReference>
<reference evidence="1 2" key="1">
    <citation type="submission" date="2020-04" db="EMBL/GenBank/DDBJ databases">
        <title>Perkinsus olseni comparative genomics.</title>
        <authorList>
            <person name="Bogema D.R."/>
        </authorList>
    </citation>
    <scope>NUCLEOTIDE SEQUENCE [LARGE SCALE GENOMIC DNA]</scope>
    <source>
        <strain evidence="1">ATCC PRA-205</strain>
    </source>
</reference>
<dbReference type="Proteomes" id="UP000574390">
    <property type="component" value="Unassembled WGS sequence"/>
</dbReference>